<protein>
    <submittedName>
        <fullName evidence="1">Uncharacterized protein</fullName>
    </submittedName>
</protein>
<reference evidence="1" key="1">
    <citation type="journal article" date="2020" name="Stud. Mycol.">
        <title>101 Dothideomycetes genomes: a test case for predicting lifestyles and emergence of pathogens.</title>
        <authorList>
            <person name="Haridas S."/>
            <person name="Albert R."/>
            <person name="Binder M."/>
            <person name="Bloem J."/>
            <person name="Labutti K."/>
            <person name="Salamov A."/>
            <person name="Andreopoulos B."/>
            <person name="Baker S."/>
            <person name="Barry K."/>
            <person name="Bills G."/>
            <person name="Bluhm B."/>
            <person name="Cannon C."/>
            <person name="Castanera R."/>
            <person name="Culley D."/>
            <person name="Daum C."/>
            <person name="Ezra D."/>
            <person name="Gonzalez J."/>
            <person name="Henrissat B."/>
            <person name="Kuo A."/>
            <person name="Liang C."/>
            <person name="Lipzen A."/>
            <person name="Lutzoni F."/>
            <person name="Magnuson J."/>
            <person name="Mondo S."/>
            <person name="Nolan M."/>
            <person name="Ohm R."/>
            <person name="Pangilinan J."/>
            <person name="Park H.-J."/>
            <person name="Ramirez L."/>
            <person name="Alfaro M."/>
            <person name="Sun H."/>
            <person name="Tritt A."/>
            <person name="Yoshinaga Y."/>
            <person name="Zwiers L.-H."/>
            <person name="Turgeon B."/>
            <person name="Goodwin S."/>
            <person name="Spatafora J."/>
            <person name="Crous P."/>
            <person name="Grigoriev I."/>
        </authorList>
    </citation>
    <scope>NUCLEOTIDE SEQUENCE</scope>
    <source>
        <strain evidence="1">CBS 690.94</strain>
    </source>
</reference>
<comment type="caution">
    <text evidence="1">The sequence shown here is derived from an EMBL/GenBank/DDBJ whole genome shotgun (WGS) entry which is preliminary data.</text>
</comment>
<name>A0A9P4PGN2_9PLEO</name>
<evidence type="ECO:0000313" key="1">
    <source>
        <dbReference type="EMBL" id="KAF2444730.1"/>
    </source>
</evidence>
<dbReference type="EMBL" id="MU001500">
    <property type="protein sequence ID" value="KAF2444730.1"/>
    <property type="molecule type" value="Genomic_DNA"/>
</dbReference>
<dbReference type="Proteomes" id="UP000799764">
    <property type="component" value="Unassembled WGS sequence"/>
</dbReference>
<accession>A0A9P4PGN2</accession>
<evidence type="ECO:0000313" key="2">
    <source>
        <dbReference type="Proteomes" id="UP000799764"/>
    </source>
</evidence>
<proteinExistence type="predicted"/>
<sequence length="122" mass="13243">MKTTHFLTASALAAITFSKPLDINSIHLLGPSNVESSPSNSVFARSLKHLRQEYGTPLQFSGMTEVFSECIVSSEPAAQPDTECLVVQSEIGVCEGDSGRLEKVYVDTESLEICRILAAEHK</sequence>
<gene>
    <name evidence="1" type="ORF">P171DRAFT_520846</name>
</gene>
<dbReference type="AlphaFoldDB" id="A0A9P4PGN2"/>
<keyword evidence="2" id="KW-1185">Reference proteome</keyword>
<organism evidence="1 2">
    <name type="scientific">Karstenula rhodostoma CBS 690.94</name>
    <dbReference type="NCBI Taxonomy" id="1392251"/>
    <lineage>
        <taxon>Eukaryota</taxon>
        <taxon>Fungi</taxon>
        <taxon>Dikarya</taxon>
        <taxon>Ascomycota</taxon>
        <taxon>Pezizomycotina</taxon>
        <taxon>Dothideomycetes</taxon>
        <taxon>Pleosporomycetidae</taxon>
        <taxon>Pleosporales</taxon>
        <taxon>Massarineae</taxon>
        <taxon>Didymosphaeriaceae</taxon>
        <taxon>Karstenula</taxon>
    </lineage>
</organism>